<evidence type="ECO:0000256" key="1">
    <source>
        <dbReference type="SAM" id="Coils"/>
    </source>
</evidence>
<sequence length="85" mass="9719">MLAIALVAVLLLGGLMRQSSDLQEKLAGYDAKAESLQQDIEDEQARTEEIDKLKRYMETDEYAEEVARERLGLVKDNETVFKKEQ</sequence>
<gene>
    <name evidence="2" type="ORF">GKZ57_15090</name>
</gene>
<accession>A0A844GPN5</accession>
<dbReference type="EMBL" id="WMBC01000015">
    <property type="protein sequence ID" value="MTD62528.1"/>
    <property type="molecule type" value="Genomic_DNA"/>
</dbReference>
<evidence type="ECO:0000313" key="3">
    <source>
        <dbReference type="Proteomes" id="UP000437824"/>
    </source>
</evidence>
<feature type="coiled-coil region" evidence="1">
    <location>
        <begin position="19"/>
        <end position="53"/>
    </location>
</feature>
<dbReference type="InterPro" id="IPR007060">
    <property type="entry name" value="FtsL/DivIC"/>
</dbReference>
<name>A0A844GPN5_9FIRM</name>
<protein>
    <submittedName>
        <fullName evidence="2">Cell division protein FtsH</fullName>
    </submittedName>
</protein>
<keyword evidence="2" id="KW-0132">Cell division</keyword>
<keyword evidence="2" id="KW-0131">Cell cycle</keyword>
<dbReference type="AlphaFoldDB" id="A0A844GPN5"/>
<dbReference type="GO" id="GO:0051301">
    <property type="term" value="P:cell division"/>
    <property type="evidence" value="ECO:0007669"/>
    <property type="project" value="UniProtKB-KW"/>
</dbReference>
<keyword evidence="1" id="KW-0175">Coiled coil</keyword>
<proteinExistence type="predicted"/>
<dbReference type="Proteomes" id="UP000437824">
    <property type="component" value="Unassembled WGS sequence"/>
</dbReference>
<evidence type="ECO:0000313" key="2">
    <source>
        <dbReference type="EMBL" id="MTD62528.1"/>
    </source>
</evidence>
<comment type="caution">
    <text evidence="2">The sequence shown here is derived from an EMBL/GenBank/DDBJ whole genome shotgun (WGS) entry which is preliminary data.</text>
</comment>
<dbReference type="Pfam" id="PF04977">
    <property type="entry name" value="DivIC"/>
    <property type="match status" value="1"/>
</dbReference>
<organism evidence="2 3">
    <name type="scientific">Blautia luti DSM 14534 = JCM 17040</name>
    <dbReference type="NCBI Taxonomy" id="649762"/>
    <lineage>
        <taxon>Bacteria</taxon>
        <taxon>Bacillati</taxon>
        <taxon>Bacillota</taxon>
        <taxon>Clostridia</taxon>
        <taxon>Lachnospirales</taxon>
        <taxon>Lachnospiraceae</taxon>
        <taxon>Blautia</taxon>
    </lineage>
</organism>
<reference evidence="2 3" key="1">
    <citation type="submission" date="2019-11" db="EMBL/GenBank/DDBJ databases">
        <title>Draft genome sequence of Blautia luti DSM 14534T, isolated from human stool.</title>
        <authorList>
            <person name="Ortiz R."/>
            <person name="Melis-Arcos F."/>
            <person name="Covarrubias P."/>
            <person name="Cardenas J.P."/>
            <person name="Perez-Donoso J."/>
            <person name="Almonacid D."/>
        </authorList>
    </citation>
    <scope>NUCLEOTIDE SEQUENCE [LARGE SCALE GENOMIC DNA]</scope>
    <source>
        <strain evidence="2 3">DSM 14534</strain>
    </source>
</reference>